<dbReference type="Gene3D" id="3.80.10.10">
    <property type="entry name" value="Ribonuclease Inhibitor"/>
    <property type="match status" value="1"/>
</dbReference>
<reference evidence="4 5" key="1">
    <citation type="submission" date="2023-01" db="EMBL/GenBank/DDBJ databases">
        <authorList>
            <person name="Kreplak J."/>
        </authorList>
    </citation>
    <scope>NUCLEOTIDE SEQUENCE [LARGE SCALE GENOMIC DNA]</scope>
</reference>
<dbReference type="InterPro" id="IPR036047">
    <property type="entry name" value="F-box-like_dom_sf"/>
</dbReference>
<protein>
    <recommendedName>
        <fullName evidence="6">F-box/FBD/LRR-repeat protein</fullName>
    </recommendedName>
</protein>
<feature type="domain" description="F-box/LRR-repeat protein 15/At3g58940/PEG3-like LRR" evidence="3">
    <location>
        <begin position="117"/>
        <end position="246"/>
    </location>
</feature>
<organism evidence="4 5">
    <name type="scientific">Vicia faba</name>
    <name type="common">Broad bean</name>
    <name type="synonym">Faba vulgaris</name>
    <dbReference type="NCBI Taxonomy" id="3906"/>
    <lineage>
        <taxon>Eukaryota</taxon>
        <taxon>Viridiplantae</taxon>
        <taxon>Streptophyta</taxon>
        <taxon>Embryophyta</taxon>
        <taxon>Tracheophyta</taxon>
        <taxon>Spermatophyta</taxon>
        <taxon>Magnoliopsida</taxon>
        <taxon>eudicotyledons</taxon>
        <taxon>Gunneridae</taxon>
        <taxon>Pentapetalae</taxon>
        <taxon>rosids</taxon>
        <taxon>fabids</taxon>
        <taxon>Fabales</taxon>
        <taxon>Fabaceae</taxon>
        <taxon>Papilionoideae</taxon>
        <taxon>50 kb inversion clade</taxon>
        <taxon>NPAAA clade</taxon>
        <taxon>Hologalegina</taxon>
        <taxon>IRL clade</taxon>
        <taxon>Fabeae</taxon>
        <taxon>Vicia</taxon>
    </lineage>
</organism>
<dbReference type="PANTHER" id="PTHR31639:SF93">
    <property type="entry name" value="F-BOX_FBD_LRR PROTEIN"/>
    <property type="match status" value="1"/>
</dbReference>
<dbReference type="PANTHER" id="PTHR31639">
    <property type="entry name" value="F-BOX PROTEIN-LIKE"/>
    <property type="match status" value="1"/>
</dbReference>
<dbReference type="SUPFAM" id="SSF81383">
    <property type="entry name" value="F-box domain"/>
    <property type="match status" value="1"/>
</dbReference>
<name>A0AAV1A7N0_VICFA</name>
<gene>
    <name evidence="4" type="ORF">VFH_III208360</name>
</gene>
<dbReference type="InterPro" id="IPR055411">
    <property type="entry name" value="LRR_FXL15/At3g58940/PEG3-like"/>
</dbReference>
<feature type="coiled-coil region" evidence="1">
    <location>
        <begin position="291"/>
        <end position="318"/>
    </location>
</feature>
<accession>A0AAV1A7N0</accession>
<keyword evidence="1" id="KW-0175">Coiled coil</keyword>
<evidence type="ECO:0000256" key="1">
    <source>
        <dbReference type="SAM" id="Coils"/>
    </source>
</evidence>
<dbReference type="Pfam" id="PF00646">
    <property type="entry name" value="F-box"/>
    <property type="match status" value="1"/>
</dbReference>
<dbReference type="InterPro" id="IPR001810">
    <property type="entry name" value="F-box_dom"/>
</dbReference>
<keyword evidence="5" id="KW-1185">Reference proteome</keyword>
<sequence length="373" mass="43178">MATKPSNSTCPTVIDAELEDRISWLPGHIVDQILSHLPIRHAVTTSALSKIWRYKWTTIPNLVFDRQCVYAPSRRHDSLIVRHLFTIIIDHVLSLHSGPINKFVIFYQDVMSVTNFERWILYLTRNSIKELELEVWNVQPYELPWCLFSCQSFHCLKLYHCWINPPSAFKGFRNLKVLKLDDVTITRDAFENLISGCPLLEDLKLMYLGGFTQAIIHAPNLKIFEIYNCNGDLESIIFENTFQLTNYLAAGVVPVKLPTSCINLTYLMLHIRYHNLKEISAVLCLVRSSPNLRKIELYEAEEEEEEEEEEEKKKGTALLARVSYCGKDVFSGPTIPLRVRHVRIVDISELVTKLNQFKRASRQVEVIYHGETK</sequence>
<proteinExistence type="predicted"/>
<evidence type="ECO:0000259" key="3">
    <source>
        <dbReference type="Pfam" id="PF24758"/>
    </source>
</evidence>
<dbReference type="InterPro" id="IPR032675">
    <property type="entry name" value="LRR_dom_sf"/>
</dbReference>
<evidence type="ECO:0000313" key="4">
    <source>
        <dbReference type="EMBL" id="CAI8605989.1"/>
    </source>
</evidence>
<dbReference type="EMBL" id="OX451738">
    <property type="protein sequence ID" value="CAI8605989.1"/>
    <property type="molecule type" value="Genomic_DNA"/>
</dbReference>
<feature type="domain" description="F-box" evidence="2">
    <location>
        <begin position="22"/>
        <end position="60"/>
    </location>
</feature>
<dbReference type="SUPFAM" id="SSF52047">
    <property type="entry name" value="RNI-like"/>
    <property type="match status" value="1"/>
</dbReference>
<dbReference type="Proteomes" id="UP001157006">
    <property type="component" value="Chromosome 3"/>
</dbReference>
<evidence type="ECO:0000259" key="2">
    <source>
        <dbReference type="Pfam" id="PF00646"/>
    </source>
</evidence>
<dbReference type="AlphaFoldDB" id="A0AAV1A7N0"/>
<evidence type="ECO:0000313" key="5">
    <source>
        <dbReference type="Proteomes" id="UP001157006"/>
    </source>
</evidence>
<dbReference type="Pfam" id="PF24758">
    <property type="entry name" value="LRR_At5g56370"/>
    <property type="match status" value="1"/>
</dbReference>
<evidence type="ECO:0008006" key="6">
    <source>
        <dbReference type="Google" id="ProtNLM"/>
    </source>
</evidence>